<keyword evidence="2" id="KW-1185">Reference proteome</keyword>
<gene>
    <name evidence="1" type="ORF">FH972_010807</name>
</gene>
<name>A0A660KPE2_9ROSI</name>
<protein>
    <submittedName>
        <fullName evidence="1">Uncharacterized protein</fullName>
    </submittedName>
</protein>
<evidence type="ECO:0000313" key="1">
    <source>
        <dbReference type="EMBL" id="KAE8038282.1"/>
    </source>
</evidence>
<reference evidence="1 2" key="1">
    <citation type="submission" date="2019-06" db="EMBL/GenBank/DDBJ databases">
        <title>A chromosomal-level reference genome of Carpinus fangiana (Coryloideae, Betulaceae).</title>
        <authorList>
            <person name="Yang X."/>
            <person name="Wang Z."/>
            <person name="Zhang L."/>
            <person name="Hao G."/>
            <person name="Liu J."/>
            <person name="Yang Y."/>
        </authorList>
    </citation>
    <scope>NUCLEOTIDE SEQUENCE [LARGE SCALE GENOMIC DNA]</scope>
    <source>
        <strain evidence="1">Cfa_2016G</strain>
        <tissue evidence="1">Leaf</tissue>
    </source>
</reference>
<organism evidence="1 2">
    <name type="scientific">Carpinus fangiana</name>
    <dbReference type="NCBI Taxonomy" id="176857"/>
    <lineage>
        <taxon>Eukaryota</taxon>
        <taxon>Viridiplantae</taxon>
        <taxon>Streptophyta</taxon>
        <taxon>Embryophyta</taxon>
        <taxon>Tracheophyta</taxon>
        <taxon>Spermatophyta</taxon>
        <taxon>Magnoliopsida</taxon>
        <taxon>eudicotyledons</taxon>
        <taxon>Gunneridae</taxon>
        <taxon>Pentapetalae</taxon>
        <taxon>rosids</taxon>
        <taxon>fabids</taxon>
        <taxon>Fagales</taxon>
        <taxon>Betulaceae</taxon>
        <taxon>Carpinus</taxon>
    </lineage>
</organism>
<dbReference type="Proteomes" id="UP000327013">
    <property type="component" value="Chromosome 4"/>
</dbReference>
<sequence length="122" mass="14505">MSTKKKSRTGSSSSLLKGRFWQSRRTPVKVSMLSRSIQAWISDSIEAATREMEWVEAPRVRKDLRVLWWPWDLWRVSTRALRSERCWERAERYINLQSQETLVEMLDIELEADGEFKLTKPC</sequence>
<evidence type="ECO:0000313" key="2">
    <source>
        <dbReference type="Proteomes" id="UP000327013"/>
    </source>
</evidence>
<dbReference type="AlphaFoldDB" id="A0A660KPE2"/>
<dbReference type="EMBL" id="CM017324">
    <property type="protein sequence ID" value="KAE8038282.1"/>
    <property type="molecule type" value="Genomic_DNA"/>
</dbReference>
<proteinExistence type="predicted"/>
<accession>A0A660KPE2</accession>